<sequence>MGGPGLLSTNLKSDEAQNRMLDTLMIICYVRTHLYQKGNLWDLMIFKSEIAVTAYLPSGWTPYDMHKFLEPSIEHQHYRQYRAQVGNEFPQSKKWTFCPVCSATAGESSDSAAVKFRCGFGECEDVYTNWDDLWEHQVSQGHARCPTEEYAPTTQNQETEAQRLNDDEAC</sequence>
<evidence type="ECO:0000313" key="4">
    <source>
        <dbReference type="Proteomes" id="UP000777438"/>
    </source>
</evidence>
<feature type="region of interest" description="Disordered" evidence="1">
    <location>
        <begin position="145"/>
        <end position="170"/>
    </location>
</feature>
<evidence type="ECO:0000259" key="2">
    <source>
        <dbReference type="PROSITE" id="PS00028"/>
    </source>
</evidence>
<comment type="caution">
    <text evidence="3">The sequence shown here is derived from an EMBL/GenBank/DDBJ whole genome shotgun (WGS) entry which is preliminary data.</text>
</comment>
<protein>
    <recommendedName>
        <fullName evidence="2">C2H2-type domain-containing protein</fullName>
    </recommendedName>
</protein>
<dbReference type="Proteomes" id="UP000777438">
    <property type="component" value="Unassembled WGS sequence"/>
</dbReference>
<evidence type="ECO:0000256" key="1">
    <source>
        <dbReference type="SAM" id="MobiDB-lite"/>
    </source>
</evidence>
<reference evidence="3 4" key="1">
    <citation type="journal article" date="2021" name="Nat. Commun.">
        <title>Genetic determinants of endophytism in the Arabidopsis root mycobiome.</title>
        <authorList>
            <person name="Mesny F."/>
            <person name="Miyauchi S."/>
            <person name="Thiergart T."/>
            <person name="Pickel B."/>
            <person name="Atanasova L."/>
            <person name="Karlsson M."/>
            <person name="Huettel B."/>
            <person name="Barry K.W."/>
            <person name="Haridas S."/>
            <person name="Chen C."/>
            <person name="Bauer D."/>
            <person name="Andreopoulos W."/>
            <person name="Pangilinan J."/>
            <person name="LaButti K."/>
            <person name="Riley R."/>
            <person name="Lipzen A."/>
            <person name="Clum A."/>
            <person name="Drula E."/>
            <person name="Henrissat B."/>
            <person name="Kohler A."/>
            <person name="Grigoriev I.V."/>
            <person name="Martin F.M."/>
            <person name="Hacquard S."/>
        </authorList>
    </citation>
    <scope>NUCLEOTIDE SEQUENCE [LARGE SCALE GENOMIC DNA]</scope>
    <source>
        <strain evidence="3 4">MPI-CAGE-CH-0241</strain>
    </source>
</reference>
<dbReference type="PROSITE" id="PS00028">
    <property type="entry name" value="ZINC_FINGER_C2H2_1"/>
    <property type="match status" value="1"/>
</dbReference>
<dbReference type="AlphaFoldDB" id="A0A9P8W9G5"/>
<dbReference type="EMBL" id="JAGPYM010000006">
    <property type="protein sequence ID" value="KAH6892945.1"/>
    <property type="molecule type" value="Genomic_DNA"/>
</dbReference>
<feature type="compositionally biased region" description="Basic and acidic residues" evidence="1">
    <location>
        <begin position="160"/>
        <end position="170"/>
    </location>
</feature>
<accession>A0A9P8W9G5</accession>
<keyword evidence="4" id="KW-1185">Reference proteome</keyword>
<organism evidence="3 4">
    <name type="scientific">Thelonectria olida</name>
    <dbReference type="NCBI Taxonomy" id="1576542"/>
    <lineage>
        <taxon>Eukaryota</taxon>
        <taxon>Fungi</taxon>
        <taxon>Dikarya</taxon>
        <taxon>Ascomycota</taxon>
        <taxon>Pezizomycotina</taxon>
        <taxon>Sordariomycetes</taxon>
        <taxon>Hypocreomycetidae</taxon>
        <taxon>Hypocreales</taxon>
        <taxon>Nectriaceae</taxon>
        <taxon>Thelonectria</taxon>
    </lineage>
</organism>
<feature type="domain" description="C2H2-type" evidence="2">
    <location>
        <begin position="118"/>
        <end position="142"/>
    </location>
</feature>
<proteinExistence type="predicted"/>
<dbReference type="InterPro" id="IPR013087">
    <property type="entry name" value="Znf_C2H2_type"/>
</dbReference>
<evidence type="ECO:0000313" key="3">
    <source>
        <dbReference type="EMBL" id="KAH6892945.1"/>
    </source>
</evidence>
<name>A0A9P8W9G5_9HYPO</name>
<gene>
    <name evidence="3" type="ORF">B0T10DRAFT_481138</name>
</gene>